<organism evidence="3 4">
    <name type="scientific">Brassica carinata</name>
    <name type="common">Ethiopian mustard</name>
    <name type="synonym">Abyssinian cabbage</name>
    <dbReference type="NCBI Taxonomy" id="52824"/>
    <lineage>
        <taxon>Eukaryota</taxon>
        <taxon>Viridiplantae</taxon>
        <taxon>Streptophyta</taxon>
        <taxon>Embryophyta</taxon>
        <taxon>Tracheophyta</taxon>
        <taxon>Spermatophyta</taxon>
        <taxon>Magnoliopsida</taxon>
        <taxon>eudicotyledons</taxon>
        <taxon>Gunneridae</taxon>
        <taxon>Pentapetalae</taxon>
        <taxon>rosids</taxon>
        <taxon>malvids</taxon>
        <taxon>Brassicales</taxon>
        <taxon>Brassicaceae</taxon>
        <taxon>Brassiceae</taxon>
        <taxon>Brassica</taxon>
    </lineage>
</organism>
<evidence type="ECO:0000256" key="1">
    <source>
        <dbReference type="PROSITE-ProRule" id="PRU00982"/>
    </source>
</evidence>
<dbReference type="PROSITE" id="PS51649">
    <property type="entry name" value="NPH3"/>
    <property type="match status" value="1"/>
</dbReference>
<dbReference type="Proteomes" id="UP000886595">
    <property type="component" value="Unassembled WGS sequence"/>
</dbReference>
<name>A0A8X7S016_BRACI</name>
<comment type="caution">
    <text evidence="3">The sequence shown here is derived from an EMBL/GenBank/DDBJ whole genome shotgun (WGS) entry which is preliminary data.</text>
</comment>
<dbReference type="EMBL" id="JAAMPC010000009">
    <property type="protein sequence ID" value="KAG2294939.1"/>
    <property type="molecule type" value="Genomic_DNA"/>
</dbReference>
<protein>
    <recommendedName>
        <fullName evidence="2">NPH3 domain-containing protein</fullName>
    </recommendedName>
</protein>
<dbReference type="InterPro" id="IPR027356">
    <property type="entry name" value="NPH3_dom"/>
</dbReference>
<comment type="similarity">
    <text evidence="1">Belongs to the NPH3 family.</text>
</comment>
<proteinExistence type="inferred from homology"/>
<reference evidence="3 4" key="1">
    <citation type="submission" date="2020-02" db="EMBL/GenBank/DDBJ databases">
        <authorList>
            <person name="Ma Q."/>
            <person name="Huang Y."/>
            <person name="Song X."/>
            <person name="Pei D."/>
        </authorList>
    </citation>
    <scope>NUCLEOTIDE SEQUENCE [LARGE SCALE GENOMIC DNA]</scope>
    <source>
        <strain evidence="3">Sxm20200214</strain>
        <tissue evidence="3">Leaf</tissue>
    </source>
</reference>
<evidence type="ECO:0000259" key="2">
    <source>
        <dbReference type="PROSITE" id="PS51649"/>
    </source>
</evidence>
<keyword evidence="4" id="KW-1185">Reference proteome</keyword>
<evidence type="ECO:0000313" key="4">
    <source>
        <dbReference type="Proteomes" id="UP000886595"/>
    </source>
</evidence>
<gene>
    <name evidence="3" type="ORF">Bca52824_041608</name>
</gene>
<accession>A0A8X7S016</accession>
<dbReference type="AlphaFoldDB" id="A0A8X7S016"/>
<evidence type="ECO:0000313" key="3">
    <source>
        <dbReference type="EMBL" id="KAG2294939.1"/>
    </source>
</evidence>
<sequence length="68" mass="8065">MQNLDCKKLSVDTSKNAAQSQLLPLPLRVMVHILFYGASTNCDFYNNKHYYYKRNSSFEKKLYKKKKI</sequence>
<feature type="domain" description="NPH3" evidence="2">
    <location>
        <begin position="1"/>
        <end position="38"/>
    </location>
</feature>